<dbReference type="AlphaFoldDB" id="A0A3P3VN86"/>
<accession>A0A3P3VN86</accession>
<name>A0A3P3VN86_9GAMM</name>
<keyword evidence="4" id="KW-1185">Reference proteome</keyword>
<organism evidence="3 4">
    <name type="scientific">Aestuariirhabdus litorea</name>
    <dbReference type="NCBI Taxonomy" id="2528527"/>
    <lineage>
        <taxon>Bacteria</taxon>
        <taxon>Pseudomonadati</taxon>
        <taxon>Pseudomonadota</taxon>
        <taxon>Gammaproteobacteria</taxon>
        <taxon>Oceanospirillales</taxon>
        <taxon>Aestuariirhabdaceae</taxon>
        <taxon>Aestuariirhabdus</taxon>
    </lineage>
</organism>
<feature type="coiled-coil region" evidence="2">
    <location>
        <begin position="15"/>
        <end position="63"/>
    </location>
</feature>
<gene>
    <name evidence="1" type="primary">slyX</name>
    <name evidence="3" type="ORF">D0544_03325</name>
</gene>
<sequence length="83" mass="9353">MTKSISQEQDVGGLSEQLSSQLVELQTQLAFQEDTIDALNAVVTRQQQQIDRMAVQLESLKKRFESLPDTLGEEVPDQPPPHY</sequence>
<reference evidence="3 4" key="1">
    <citation type="submission" date="2018-08" db="EMBL/GenBank/DDBJ databases">
        <authorList>
            <person name="Khan S.A."/>
        </authorList>
    </citation>
    <scope>NUCLEOTIDE SEQUENCE [LARGE SCALE GENOMIC DNA]</scope>
    <source>
        <strain evidence="3 4">GTF-13</strain>
    </source>
</reference>
<evidence type="ECO:0000313" key="3">
    <source>
        <dbReference type="EMBL" id="RRJ84165.1"/>
    </source>
</evidence>
<dbReference type="Gene3D" id="1.20.5.300">
    <property type="match status" value="1"/>
</dbReference>
<dbReference type="PANTHER" id="PTHR36508">
    <property type="entry name" value="PROTEIN SLYX"/>
    <property type="match status" value="1"/>
</dbReference>
<protein>
    <recommendedName>
        <fullName evidence="1">Protein SlyX homolog</fullName>
    </recommendedName>
</protein>
<keyword evidence="2" id="KW-0175">Coiled coil</keyword>
<proteinExistence type="inferred from homology"/>
<evidence type="ECO:0000313" key="4">
    <source>
        <dbReference type="Proteomes" id="UP000280792"/>
    </source>
</evidence>
<evidence type="ECO:0000256" key="1">
    <source>
        <dbReference type="HAMAP-Rule" id="MF_00715"/>
    </source>
</evidence>
<comment type="similarity">
    <text evidence="1">Belongs to the SlyX family.</text>
</comment>
<comment type="caution">
    <text evidence="3">The sequence shown here is derived from an EMBL/GenBank/DDBJ whole genome shotgun (WGS) entry which is preliminary data.</text>
</comment>
<dbReference type="Pfam" id="PF04102">
    <property type="entry name" value="SlyX"/>
    <property type="match status" value="1"/>
</dbReference>
<dbReference type="RefSeq" id="WP_125014591.1">
    <property type="nucleotide sequence ID" value="NZ_QWEZ01000001.1"/>
</dbReference>
<dbReference type="PANTHER" id="PTHR36508:SF1">
    <property type="entry name" value="PROTEIN SLYX"/>
    <property type="match status" value="1"/>
</dbReference>
<dbReference type="InterPro" id="IPR007236">
    <property type="entry name" value="SlyX"/>
</dbReference>
<dbReference type="Proteomes" id="UP000280792">
    <property type="component" value="Unassembled WGS sequence"/>
</dbReference>
<reference evidence="3 4" key="2">
    <citation type="submission" date="2018-12" db="EMBL/GenBank/DDBJ databases">
        <title>Simiduia agarivorans gen. nov., sp. nov., a marine, agarolytic bacterium isolated from shallow coastal water from Keelung, Taiwan.</title>
        <authorList>
            <person name="Shieh W.Y."/>
        </authorList>
    </citation>
    <scope>NUCLEOTIDE SEQUENCE [LARGE SCALE GENOMIC DNA]</scope>
    <source>
        <strain evidence="3 4">GTF-13</strain>
    </source>
</reference>
<evidence type="ECO:0000256" key="2">
    <source>
        <dbReference type="SAM" id="Coils"/>
    </source>
</evidence>
<dbReference type="HAMAP" id="MF_00715">
    <property type="entry name" value="SlyX"/>
    <property type="match status" value="1"/>
</dbReference>
<dbReference type="EMBL" id="QWEZ01000001">
    <property type="protein sequence ID" value="RRJ84165.1"/>
    <property type="molecule type" value="Genomic_DNA"/>
</dbReference>